<evidence type="ECO:0000313" key="2">
    <source>
        <dbReference type="Proteomes" id="UP000242519"/>
    </source>
</evidence>
<name>A0A218YRR8_9HELO</name>
<dbReference type="Pfam" id="PF14223">
    <property type="entry name" value="Retrotran_gag_2"/>
    <property type="match status" value="1"/>
</dbReference>
<dbReference type="EMBL" id="MZNU01000448">
    <property type="protein sequence ID" value="OWO97353.1"/>
    <property type="molecule type" value="Genomic_DNA"/>
</dbReference>
<keyword evidence="2" id="KW-1185">Reference proteome</keyword>
<organism evidence="1 2">
    <name type="scientific">Diplocarpon coronariae</name>
    <dbReference type="NCBI Taxonomy" id="2795749"/>
    <lineage>
        <taxon>Eukaryota</taxon>
        <taxon>Fungi</taxon>
        <taxon>Dikarya</taxon>
        <taxon>Ascomycota</taxon>
        <taxon>Pezizomycotina</taxon>
        <taxon>Leotiomycetes</taxon>
        <taxon>Helotiales</taxon>
        <taxon>Drepanopezizaceae</taxon>
        <taxon>Diplocarpon</taxon>
    </lineage>
</organism>
<reference evidence="1 2" key="1">
    <citation type="submission" date="2017-04" db="EMBL/GenBank/DDBJ databases">
        <title>Draft genome sequence of Marssonina coronaria NL1: causal agent of apple blotch.</title>
        <authorList>
            <person name="Cheng Q."/>
        </authorList>
    </citation>
    <scope>NUCLEOTIDE SEQUENCE [LARGE SCALE GENOMIC DNA]</scope>
    <source>
        <strain evidence="1 2">NL1</strain>
    </source>
</reference>
<protein>
    <submittedName>
        <fullName evidence="1">Uncharacterized protein</fullName>
    </submittedName>
</protein>
<dbReference type="Proteomes" id="UP000242519">
    <property type="component" value="Unassembled WGS sequence"/>
</dbReference>
<dbReference type="InParanoid" id="A0A218YRR8"/>
<evidence type="ECO:0000313" key="1">
    <source>
        <dbReference type="EMBL" id="OWO97353.1"/>
    </source>
</evidence>
<accession>A0A218YRR8</accession>
<sequence>MANMITKKTEIETELSWSNFWEWKPTIIQSLATNGCLAWAIGPVPQRPAKSDGKWEEKNQEAIATIAKSLTPMICEKYENDIIANDANALWNAIRDGESKLGNTEEGHMILIKELYEAKYVPYSESLKDYVLRLQNIQTRLQGYDNPPNDSQMKQQMITETVIAIQQYEQTYREELKPISLEEVVAEAEKADIEAEATEEEEEEAIIVAI</sequence>
<proteinExistence type="predicted"/>
<comment type="caution">
    <text evidence="1">The sequence shown here is derived from an EMBL/GenBank/DDBJ whole genome shotgun (WGS) entry which is preliminary data.</text>
</comment>
<gene>
    <name evidence="1" type="ORF">B2J93_8134</name>
</gene>
<dbReference type="AlphaFoldDB" id="A0A218YRR8"/>